<dbReference type="AlphaFoldDB" id="A0A662ZIR9"/>
<proteinExistence type="predicted"/>
<keyword evidence="2" id="KW-1185">Reference proteome</keyword>
<feature type="non-terminal residue" evidence="1">
    <location>
        <position position="90"/>
    </location>
</feature>
<reference evidence="1 2" key="1">
    <citation type="submission" date="2016-10" db="EMBL/GenBank/DDBJ databases">
        <authorList>
            <person name="Varghese N."/>
            <person name="Submissions S."/>
        </authorList>
    </citation>
    <scope>NUCLEOTIDE SEQUENCE [LARGE SCALE GENOMIC DNA]</scope>
    <source>
        <strain evidence="1 2">DSM 1361</strain>
    </source>
</reference>
<evidence type="ECO:0000313" key="1">
    <source>
        <dbReference type="EMBL" id="SFP37665.1"/>
    </source>
</evidence>
<protein>
    <recommendedName>
        <fullName evidence="3">HMA domain-containing protein</fullName>
    </recommendedName>
</protein>
<dbReference type="EMBL" id="FOXF01000018">
    <property type="protein sequence ID" value="SFP37665.1"/>
    <property type="molecule type" value="Genomic_DNA"/>
</dbReference>
<name>A0A662ZIR9_9GAMM</name>
<evidence type="ECO:0008006" key="3">
    <source>
        <dbReference type="Google" id="ProtNLM"/>
    </source>
</evidence>
<accession>A0A662ZIR9</accession>
<organism evidence="1 2">
    <name type="scientific">Ruminobacter amylophilus</name>
    <dbReference type="NCBI Taxonomy" id="867"/>
    <lineage>
        <taxon>Bacteria</taxon>
        <taxon>Pseudomonadati</taxon>
        <taxon>Pseudomonadota</taxon>
        <taxon>Gammaproteobacteria</taxon>
        <taxon>Aeromonadales</taxon>
        <taxon>Succinivibrionaceae</taxon>
        <taxon>Ruminobacter</taxon>
    </lineage>
</organism>
<gene>
    <name evidence="1" type="ORF">SAMN02910344_01231</name>
</gene>
<evidence type="ECO:0000313" key="2">
    <source>
        <dbReference type="Proteomes" id="UP000243745"/>
    </source>
</evidence>
<dbReference type="Proteomes" id="UP000243745">
    <property type="component" value="Unassembled WGS sequence"/>
</dbReference>
<sequence>MKIDFNLKGAERKELVKAISRITGIKAEYQGMPTTNFVIGDFTVTAEGALVYDDKIDAGELLNELAEAGFEGTADKSEGKELKVPEPNIL</sequence>